<sequence length="128" mass="13021">MTIRTGLRTVIGRAVPALSFAVAGNLVVLVLAYLTVGLFGPLSLVPVVLVSTLAGIGAAITYSLLDWRLADPDRPFLAIAAVVLLVSFVSLDFAATLDGATIPRLVVLGVTHVVAAAGCVAALVDVGQ</sequence>
<evidence type="ECO:0000313" key="3">
    <source>
        <dbReference type="Proteomes" id="UP001202674"/>
    </source>
</evidence>
<keyword evidence="1" id="KW-0812">Transmembrane</keyword>
<organism evidence="2 3">
    <name type="scientific">Natranaeroarchaeum aerophilus</name>
    <dbReference type="NCBI Taxonomy" id="2917711"/>
    <lineage>
        <taxon>Archaea</taxon>
        <taxon>Methanobacteriati</taxon>
        <taxon>Methanobacteriota</taxon>
        <taxon>Stenosarchaea group</taxon>
        <taxon>Halobacteria</taxon>
        <taxon>Halobacteriales</taxon>
        <taxon>Natronoarchaeaceae</taxon>
        <taxon>Natranaeroarchaeum</taxon>
    </lineage>
</organism>
<gene>
    <name evidence="2" type="ORF">AArcSt11_04190</name>
</gene>
<keyword evidence="1" id="KW-1133">Transmembrane helix</keyword>
<evidence type="ECO:0000313" key="2">
    <source>
        <dbReference type="EMBL" id="MCL9812850.1"/>
    </source>
</evidence>
<dbReference type="AlphaFoldDB" id="A0AAE3FPS9"/>
<keyword evidence="3" id="KW-1185">Reference proteome</keyword>
<protein>
    <submittedName>
        <fullName evidence="2">Uncharacterized protein</fullName>
    </submittedName>
</protein>
<dbReference type="Proteomes" id="UP001202674">
    <property type="component" value="Unassembled WGS sequence"/>
</dbReference>
<feature type="transmembrane region" description="Helical" evidence="1">
    <location>
        <begin position="76"/>
        <end position="96"/>
    </location>
</feature>
<feature type="transmembrane region" description="Helical" evidence="1">
    <location>
        <begin position="42"/>
        <end position="64"/>
    </location>
</feature>
<evidence type="ECO:0000256" key="1">
    <source>
        <dbReference type="SAM" id="Phobius"/>
    </source>
</evidence>
<comment type="caution">
    <text evidence="2">The sequence shown here is derived from an EMBL/GenBank/DDBJ whole genome shotgun (WGS) entry which is preliminary data.</text>
</comment>
<feature type="transmembrane region" description="Helical" evidence="1">
    <location>
        <begin position="102"/>
        <end position="124"/>
    </location>
</feature>
<name>A0AAE3FPS9_9EURY</name>
<feature type="transmembrane region" description="Helical" evidence="1">
    <location>
        <begin position="12"/>
        <end position="36"/>
    </location>
</feature>
<dbReference type="RefSeq" id="WP_250594893.1">
    <property type="nucleotide sequence ID" value="NZ_JAKRVY010000001.1"/>
</dbReference>
<dbReference type="EMBL" id="JAKRVY010000001">
    <property type="protein sequence ID" value="MCL9812850.1"/>
    <property type="molecule type" value="Genomic_DNA"/>
</dbReference>
<keyword evidence="1" id="KW-0472">Membrane</keyword>
<proteinExistence type="predicted"/>
<accession>A0AAE3FPS9</accession>
<reference evidence="2 3" key="1">
    <citation type="journal article" date="2022" name="Syst. Appl. Microbiol.">
        <title>Natronocalculus amylovorans gen. nov., sp. nov., and Natranaeroarchaeum aerophilus sp. nov., dominant culturable amylolytic natronoarchaea from hypersaline soda lakes in southwestern Siberia.</title>
        <authorList>
            <person name="Sorokin D.Y."/>
            <person name="Elcheninov A.G."/>
            <person name="Khizhniak T.V."/>
            <person name="Koenen M."/>
            <person name="Bale N.J."/>
            <person name="Damste J.S.S."/>
            <person name="Kublanov I.V."/>
        </authorList>
    </citation>
    <scope>NUCLEOTIDE SEQUENCE [LARGE SCALE GENOMIC DNA]</scope>
    <source>
        <strain evidence="2 3">AArc-St1-1</strain>
    </source>
</reference>